<feature type="region of interest" description="Disordered" evidence="1">
    <location>
        <begin position="78"/>
        <end position="99"/>
    </location>
</feature>
<name>A0AAN6SBB2_9PEZI</name>
<dbReference type="EMBL" id="MU859297">
    <property type="protein sequence ID" value="KAK3947942.1"/>
    <property type="molecule type" value="Genomic_DNA"/>
</dbReference>
<dbReference type="Proteomes" id="UP001303222">
    <property type="component" value="Unassembled WGS sequence"/>
</dbReference>
<feature type="compositionally biased region" description="Pro residues" evidence="1">
    <location>
        <begin position="23"/>
        <end position="33"/>
    </location>
</feature>
<protein>
    <submittedName>
        <fullName evidence="2">Uncharacterized protein</fullName>
    </submittedName>
</protein>
<evidence type="ECO:0000256" key="1">
    <source>
        <dbReference type="SAM" id="MobiDB-lite"/>
    </source>
</evidence>
<comment type="caution">
    <text evidence="2">The sequence shown here is derived from an EMBL/GenBank/DDBJ whole genome shotgun (WGS) entry which is preliminary data.</text>
</comment>
<feature type="region of interest" description="Disordered" evidence="1">
    <location>
        <begin position="17"/>
        <end position="54"/>
    </location>
</feature>
<reference evidence="2" key="1">
    <citation type="journal article" date="2023" name="Mol. Phylogenet. Evol.">
        <title>Genome-scale phylogeny and comparative genomics of the fungal order Sordariales.</title>
        <authorList>
            <person name="Hensen N."/>
            <person name="Bonometti L."/>
            <person name="Westerberg I."/>
            <person name="Brannstrom I.O."/>
            <person name="Guillou S."/>
            <person name="Cros-Aarteil S."/>
            <person name="Calhoun S."/>
            <person name="Haridas S."/>
            <person name="Kuo A."/>
            <person name="Mondo S."/>
            <person name="Pangilinan J."/>
            <person name="Riley R."/>
            <person name="LaButti K."/>
            <person name="Andreopoulos B."/>
            <person name="Lipzen A."/>
            <person name="Chen C."/>
            <person name="Yan M."/>
            <person name="Daum C."/>
            <person name="Ng V."/>
            <person name="Clum A."/>
            <person name="Steindorff A."/>
            <person name="Ohm R.A."/>
            <person name="Martin F."/>
            <person name="Silar P."/>
            <person name="Natvig D.O."/>
            <person name="Lalanne C."/>
            <person name="Gautier V."/>
            <person name="Ament-Velasquez S.L."/>
            <person name="Kruys A."/>
            <person name="Hutchinson M.I."/>
            <person name="Powell A.J."/>
            <person name="Barry K."/>
            <person name="Miller A.N."/>
            <person name="Grigoriev I.V."/>
            <person name="Debuchy R."/>
            <person name="Gladieux P."/>
            <person name="Hiltunen Thoren M."/>
            <person name="Johannesson H."/>
        </authorList>
    </citation>
    <scope>NUCLEOTIDE SEQUENCE</scope>
    <source>
        <strain evidence="2">CBS 626.80</strain>
    </source>
</reference>
<gene>
    <name evidence="2" type="ORF">QBC32DRAFT_373936</name>
</gene>
<accession>A0AAN6SBB2</accession>
<sequence length="99" mass="10498">MSLVAVPTIIAHPPPEQIVLSAPQPPNPTPALPAPTLCPATASDTASSPSHDVDPWGQAYKIFREREPELTADYTKHLASVQGDPPASIDLSVPRSIKK</sequence>
<proteinExistence type="predicted"/>
<feature type="compositionally biased region" description="Low complexity" evidence="1">
    <location>
        <begin position="34"/>
        <end position="50"/>
    </location>
</feature>
<organism evidence="2 3">
    <name type="scientific">Pseudoneurospora amorphoporcata</name>
    <dbReference type="NCBI Taxonomy" id="241081"/>
    <lineage>
        <taxon>Eukaryota</taxon>
        <taxon>Fungi</taxon>
        <taxon>Dikarya</taxon>
        <taxon>Ascomycota</taxon>
        <taxon>Pezizomycotina</taxon>
        <taxon>Sordariomycetes</taxon>
        <taxon>Sordariomycetidae</taxon>
        <taxon>Sordariales</taxon>
        <taxon>Sordariaceae</taxon>
        <taxon>Pseudoneurospora</taxon>
    </lineage>
</organism>
<evidence type="ECO:0000313" key="3">
    <source>
        <dbReference type="Proteomes" id="UP001303222"/>
    </source>
</evidence>
<reference evidence="2" key="2">
    <citation type="submission" date="2023-06" db="EMBL/GenBank/DDBJ databases">
        <authorList>
            <consortium name="Lawrence Berkeley National Laboratory"/>
            <person name="Mondo S.J."/>
            <person name="Hensen N."/>
            <person name="Bonometti L."/>
            <person name="Westerberg I."/>
            <person name="Brannstrom I.O."/>
            <person name="Guillou S."/>
            <person name="Cros-Aarteil S."/>
            <person name="Calhoun S."/>
            <person name="Haridas S."/>
            <person name="Kuo A."/>
            <person name="Pangilinan J."/>
            <person name="Riley R."/>
            <person name="Labutti K."/>
            <person name="Andreopoulos B."/>
            <person name="Lipzen A."/>
            <person name="Chen C."/>
            <person name="Yanf M."/>
            <person name="Daum C."/>
            <person name="Ng V."/>
            <person name="Clum A."/>
            <person name="Steindorff A."/>
            <person name="Ohm R."/>
            <person name="Martin F."/>
            <person name="Silar P."/>
            <person name="Natvig D."/>
            <person name="Lalanne C."/>
            <person name="Gautier V."/>
            <person name="Ament-Velasquez S.L."/>
            <person name="Kruys A."/>
            <person name="Hutchinson M.I."/>
            <person name="Powell A.J."/>
            <person name="Barry K."/>
            <person name="Miller A.N."/>
            <person name="Grigoriev I.V."/>
            <person name="Debuchy R."/>
            <person name="Gladieux P."/>
            <person name="Thoren M.H."/>
            <person name="Johannesson H."/>
        </authorList>
    </citation>
    <scope>NUCLEOTIDE SEQUENCE</scope>
    <source>
        <strain evidence="2">CBS 626.80</strain>
    </source>
</reference>
<dbReference type="AlphaFoldDB" id="A0AAN6SBB2"/>
<keyword evidence="3" id="KW-1185">Reference proteome</keyword>
<evidence type="ECO:0000313" key="2">
    <source>
        <dbReference type="EMBL" id="KAK3947942.1"/>
    </source>
</evidence>